<evidence type="ECO:0000313" key="4">
    <source>
        <dbReference type="Proteomes" id="UP000190852"/>
    </source>
</evidence>
<organism evidence="3 4">
    <name type="scientific">Parabacteroides chartae</name>
    <dbReference type="NCBI Taxonomy" id="1037355"/>
    <lineage>
        <taxon>Bacteria</taxon>
        <taxon>Pseudomonadati</taxon>
        <taxon>Bacteroidota</taxon>
        <taxon>Bacteroidia</taxon>
        <taxon>Bacteroidales</taxon>
        <taxon>Tannerellaceae</taxon>
        <taxon>Parabacteroides</taxon>
    </lineage>
</organism>
<dbReference type="Gene3D" id="2.60.40.1190">
    <property type="match status" value="1"/>
</dbReference>
<reference evidence="4" key="1">
    <citation type="submission" date="2017-02" db="EMBL/GenBank/DDBJ databases">
        <authorList>
            <person name="Varghese N."/>
            <person name="Submissions S."/>
        </authorList>
    </citation>
    <scope>NUCLEOTIDE SEQUENCE [LARGE SCALE GENOMIC DNA]</scope>
    <source>
        <strain evidence="4">DSM 24967</strain>
    </source>
</reference>
<dbReference type="AlphaFoldDB" id="A0A1T4ZS87"/>
<dbReference type="Pfam" id="PF19313">
    <property type="entry name" value="DUF5916"/>
    <property type="match status" value="1"/>
</dbReference>
<dbReference type="EMBL" id="FUYQ01000001">
    <property type="protein sequence ID" value="SKB25429.1"/>
    <property type="molecule type" value="Genomic_DNA"/>
</dbReference>
<gene>
    <name evidence="3" type="ORF">SAMN05660349_00025</name>
</gene>
<dbReference type="CDD" id="cd09618">
    <property type="entry name" value="CBM9_like_2"/>
    <property type="match status" value="1"/>
</dbReference>
<feature type="signal peptide" evidence="1">
    <location>
        <begin position="1"/>
        <end position="29"/>
    </location>
</feature>
<feature type="domain" description="DUF5916" evidence="2">
    <location>
        <begin position="257"/>
        <end position="896"/>
    </location>
</feature>
<dbReference type="Proteomes" id="UP000190852">
    <property type="component" value="Unassembled WGS sequence"/>
</dbReference>
<accession>A0A1T4ZS87</accession>
<proteinExistence type="predicted"/>
<name>A0A1T4ZS87_9BACT</name>
<feature type="chain" id="PRO_5012956267" description="DUF5916 domain-containing protein" evidence="1">
    <location>
        <begin position="30"/>
        <end position="898"/>
    </location>
</feature>
<protein>
    <recommendedName>
        <fullName evidence="2">DUF5916 domain-containing protein</fullName>
    </recommendedName>
</protein>
<dbReference type="SUPFAM" id="SSF49344">
    <property type="entry name" value="CBD9-like"/>
    <property type="match status" value="1"/>
</dbReference>
<dbReference type="InterPro" id="IPR045670">
    <property type="entry name" value="DUF5916"/>
</dbReference>
<keyword evidence="4" id="KW-1185">Reference proteome</keyword>
<sequence length="898" mass="102854">MYLRPFFRRNHMKCISIIVSLFCFLSAYAQQDSVVPFDKAYKRVYNATKISDNKPVIDGMLNDLLWQEEGVWTEKFVQVSPFERVISLSPTKAKLFYDDKFIYVGIYCKDAFPEKINQFIGNRDDNSLGDLVSIAFDTYHDFRAAPEFNINAGGNKTDLVVTDKLSVNLSWNAVWEGKTSVNKADSSWSAELKIPFSQLRYNQLSEEGIWGLHIRRIIRRNNEVQNWSMIPLKNNGHVFSFGEVHQMTELPKARGIEFLPYTMGKFTSEPVVPGSPYQTGNRWKGNIGMDAKFALSDFTLDMTINPDYGQVELDPSVMNLTAYETFYDEKRPFFLEGKHILDFASGNDMMFYTRRIGGSPSYSPSGIDNVNSFAETKENVPILGALKLTGTNRHGLTMGVLQSITARSSAKVSRNGMETEEVVEPLTNYSVARVQKNWKGNTLLGGMVTSVNRFMEDSPLKEILFSNAYSAGIDFVQYFSNRLYYIDFKGIYSSVNGSENAISLLQRNPVHYYQRESAQSYLGVDSRRTSLNGTGGYLKVGRKGNAKWFFSETVGWTSPGFDLNAIGYLKEADFYENESEIGYRQTTNWKMFRSNTFTLTQRNRWNYGGESVLNTASLRWQSMTMKRYEVDFKETWAWNMLDSRMLRGGKDMRFDPSFNTYLKINTDKAKRVLFTMTYEGTHNTDGYNSANKISPAFTFRLGNHVYLSSQFDYAWNKDNLQYVSSSVPLGNQILPIRPVVPYYVMGHMSQETYGLTMKLQVNVTPDISLQLYGSPFTSTATFSDFKVADNTTSSTYSERYIPIDPASLKLSNNIYSVEKEGVPIFNFRKPDFSFNEFRSNVVARWEYLPGSTLFFVWEHRMSDRASSVINGWGDNLDRMFGLPARNTFMIKVNYWFSI</sequence>
<evidence type="ECO:0000256" key="1">
    <source>
        <dbReference type="SAM" id="SignalP"/>
    </source>
</evidence>
<keyword evidence="1" id="KW-0732">Signal</keyword>
<evidence type="ECO:0000259" key="2">
    <source>
        <dbReference type="Pfam" id="PF19313"/>
    </source>
</evidence>
<evidence type="ECO:0000313" key="3">
    <source>
        <dbReference type="EMBL" id="SKB25429.1"/>
    </source>
</evidence>